<sequence>MKSVMESYVTTFRSNATKPKETCKQCRYRKVRCDGREGICGNCERLGFACSLSLAASPEHADDGAQGSSPEARPERRRVSKACDGCREQKVRCSGDTPQCTACKRRQLDCHYPLETRKRVRTVKRTKRPLHDEADDEVESPRTPSPPQVMQIPTPISPQPSVVGTVANDAHEERGPADLAIRNLLIPDQDAAPPDSPELVDFFFDVVYQLPSYAFLYRPKTRQKWVDGTLDAALRLAISGVALSYRESLRKPGCRENPQASAWIQKAEHIVWERLENPTVSRLQALLLVILYRINIGQFQRAFMLLSLAARAAVAMRLNHERSDQHSTTLEVRRRVMWCMKLVERYFCIGLPEFELCPQENIYLRMPSCEADFAEGAAGMDKYGPGAYPLCIKLERIRRDIMRLTRSLALCEQPFPQLPQMVLDFEKDLVDIGQQMQLGPSLTADKLALVLTCPWLPRIMLLHLSWHQCHCDLYRLFLAGFREAAPKVVLDDLAPTYITTAASLCFRHAEAIIQILSNLNHQSTQPRLLEFDTAICAYHATRLILFLSRASQTSSIPLNINTTEEFALSRAELCLAALKRFFPSSTLAKPIIEEMTRAISAFPSAQSLVEPETLTKPGSSSSSNRSPQQQLSAAAKARQRLAIHSLLRQADFSDGDEDDPSAPFQYPPMPVVEHPGLGSAPVSNTPQPDFPTSRREKESVYMGHTPPASSVSGSRSGQVSPHNEFVTLEWQDREWLSGGFRCT</sequence>
<dbReference type="Gene3D" id="4.10.240.10">
    <property type="entry name" value="Zn(2)-C6 fungal-type DNA-binding domain"/>
    <property type="match status" value="2"/>
</dbReference>
<evidence type="ECO:0000256" key="3">
    <source>
        <dbReference type="ARBA" id="ARBA00023015"/>
    </source>
</evidence>
<evidence type="ECO:0000313" key="9">
    <source>
        <dbReference type="Proteomes" id="UP000275385"/>
    </source>
</evidence>
<comment type="caution">
    <text evidence="8">The sequence shown here is derived from an EMBL/GenBank/DDBJ whole genome shotgun (WGS) entry which is preliminary data.</text>
</comment>
<feature type="region of interest" description="Disordered" evidence="6">
    <location>
        <begin position="651"/>
        <end position="721"/>
    </location>
</feature>
<name>A0A420XWW6_9PEZI</name>
<reference evidence="8 9" key="1">
    <citation type="submission" date="2018-08" db="EMBL/GenBank/DDBJ databases">
        <title>Draft genome of the lignicolous fungus Coniochaeta pulveracea.</title>
        <authorList>
            <person name="Borstlap C.J."/>
            <person name="De Witt R.N."/>
            <person name="Botha A."/>
            <person name="Volschenk H."/>
        </authorList>
    </citation>
    <scope>NUCLEOTIDE SEQUENCE [LARGE SCALE GENOMIC DNA]</scope>
    <source>
        <strain evidence="8 9">CAB683</strain>
    </source>
</reference>
<gene>
    <name evidence="8" type="ORF">DL546_002339</name>
</gene>
<dbReference type="InterPro" id="IPR036864">
    <property type="entry name" value="Zn2-C6_fun-type_DNA-bd_sf"/>
</dbReference>
<feature type="domain" description="Zn(2)-C6 fungal-type" evidence="7">
    <location>
        <begin position="82"/>
        <end position="112"/>
    </location>
</feature>
<evidence type="ECO:0000256" key="2">
    <source>
        <dbReference type="ARBA" id="ARBA00022723"/>
    </source>
</evidence>
<dbReference type="GO" id="GO:0000981">
    <property type="term" value="F:DNA-binding transcription factor activity, RNA polymerase II-specific"/>
    <property type="evidence" value="ECO:0007669"/>
    <property type="project" value="InterPro"/>
</dbReference>
<evidence type="ECO:0000256" key="6">
    <source>
        <dbReference type="SAM" id="MobiDB-lite"/>
    </source>
</evidence>
<accession>A0A420XWW6</accession>
<feature type="domain" description="Zn(2)-C6 fungal-type" evidence="7">
    <location>
        <begin position="22"/>
        <end position="52"/>
    </location>
</feature>
<dbReference type="PROSITE" id="PS50048">
    <property type="entry name" value="ZN2_CY6_FUNGAL_2"/>
    <property type="match status" value="2"/>
</dbReference>
<evidence type="ECO:0000259" key="7">
    <source>
        <dbReference type="PROSITE" id="PS50048"/>
    </source>
</evidence>
<feature type="region of interest" description="Disordered" evidence="6">
    <location>
        <begin position="609"/>
        <end position="635"/>
    </location>
</feature>
<dbReference type="EMBL" id="QVQW01000118">
    <property type="protein sequence ID" value="RKU40162.1"/>
    <property type="molecule type" value="Genomic_DNA"/>
</dbReference>
<dbReference type="GO" id="GO:0005634">
    <property type="term" value="C:nucleus"/>
    <property type="evidence" value="ECO:0007669"/>
    <property type="project" value="UniProtKB-SubCell"/>
</dbReference>
<dbReference type="CDD" id="cd12148">
    <property type="entry name" value="fungal_TF_MHR"/>
    <property type="match status" value="1"/>
</dbReference>
<evidence type="ECO:0000256" key="4">
    <source>
        <dbReference type="ARBA" id="ARBA00023163"/>
    </source>
</evidence>
<dbReference type="Proteomes" id="UP000275385">
    <property type="component" value="Unassembled WGS sequence"/>
</dbReference>
<feature type="region of interest" description="Disordered" evidence="6">
    <location>
        <begin position="59"/>
        <end position="78"/>
    </location>
</feature>
<keyword evidence="3" id="KW-0805">Transcription regulation</keyword>
<dbReference type="PANTHER" id="PTHR47338">
    <property type="entry name" value="ZN(II)2CYS6 TRANSCRIPTION FACTOR (EUROFUNG)-RELATED"/>
    <property type="match status" value="1"/>
</dbReference>
<dbReference type="PANTHER" id="PTHR47338:SF7">
    <property type="entry name" value="ZN(II)2CYS6 TRANSCRIPTION FACTOR (EUROFUNG)"/>
    <property type="match status" value="1"/>
</dbReference>
<dbReference type="GO" id="GO:0003677">
    <property type="term" value="F:DNA binding"/>
    <property type="evidence" value="ECO:0007669"/>
    <property type="project" value="InterPro"/>
</dbReference>
<feature type="region of interest" description="Disordered" evidence="6">
    <location>
        <begin position="124"/>
        <end position="160"/>
    </location>
</feature>
<comment type="subcellular location">
    <subcellularLocation>
        <location evidence="1">Nucleus</location>
    </subcellularLocation>
</comment>
<keyword evidence="9" id="KW-1185">Reference proteome</keyword>
<dbReference type="SUPFAM" id="SSF57701">
    <property type="entry name" value="Zn2/Cys6 DNA-binding domain"/>
    <property type="match status" value="2"/>
</dbReference>
<dbReference type="GO" id="GO:0008270">
    <property type="term" value="F:zinc ion binding"/>
    <property type="evidence" value="ECO:0007669"/>
    <property type="project" value="InterPro"/>
</dbReference>
<dbReference type="Pfam" id="PF00172">
    <property type="entry name" value="Zn_clus"/>
    <property type="match status" value="2"/>
</dbReference>
<evidence type="ECO:0000256" key="1">
    <source>
        <dbReference type="ARBA" id="ARBA00004123"/>
    </source>
</evidence>
<keyword evidence="5" id="KW-0539">Nucleus</keyword>
<feature type="compositionally biased region" description="Low complexity" evidence="6">
    <location>
        <begin position="619"/>
        <end position="632"/>
    </location>
</feature>
<keyword evidence="4" id="KW-0804">Transcription</keyword>
<dbReference type="STRING" id="177199.A0A420XWW6"/>
<proteinExistence type="predicted"/>
<dbReference type="InterPro" id="IPR001138">
    <property type="entry name" value="Zn2Cys6_DnaBD"/>
</dbReference>
<organism evidence="8 9">
    <name type="scientific">Coniochaeta pulveracea</name>
    <dbReference type="NCBI Taxonomy" id="177199"/>
    <lineage>
        <taxon>Eukaryota</taxon>
        <taxon>Fungi</taxon>
        <taxon>Dikarya</taxon>
        <taxon>Ascomycota</taxon>
        <taxon>Pezizomycotina</taxon>
        <taxon>Sordariomycetes</taxon>
        <taxon>Sordariomycetidae</taxon>
        <taxon>Coniochaetales</taxon>
        <taxon>Coniochaetaceae</taxon>
        <taxon>Coniochaeta</taxon>
    </lineage>
</organism>
<feature type="compositionally biased region" description="Low complexity" evidence="6">
    <location>
        <begin position="709"/>
        <end position="720"/>
    </location>
</feature>
<dbReference type="SMART" id="SM00066">
    <property type="entry name" value="GAL4"/>
    <property type="match status" value="2"/>
</dbReference>
<protein>
    <recommendedName>
        <fullName evidence="7">Zn(2)-C6 fungal-type domain-containing protein</fullName>
    </recommendedName>
</protein>
<keyword evidence="2" id="KW-0479">Metal-binding</keyword>
<dbReference type="PROSITE" id="PS00463">
    <property type="entry name" value="ZN2_CY6_FUNGAL_1"/>
    <property type="match status" value="2"/>
</dbReference>
<dbReference type="CDD" id="cd00067">
    <property type="entry name" value="GAL4"/>
    <property type="match status" value="2"/>
</dbReference>
<evidence type="ECO:0000313" key="8">
    <source>
        <dbReference type="EMBL" id="RKU40162.1"/>
    </source>
</evidence>
<dbReference type="InterPro" id="IPR050815">
    <property type="entry name" value="TF_fung"/>
</dbReference>
<dbReference type="OrthoDB" id="103349at2759"/>
<dbReference type="AlphaFoldDB" id="A0A420XWW6"/>
<evidence type="ECO:0000256" key="5">
    <source>
        <dbReference type="ARBA" id="ARBA00023242"/>
    </source>
</evidence>
<dbReference type="Pfam" id="PF04082">
    <property type="entry name" value="Fungal_trans"/>
    <property type="match status" value="1"/>
</dbReference>
<dbReference type="GO" id="GO:0006351">
    <property type="term" value="P:DNA-templated transcription"/>
    <property type="evidence" value="ECO:0007669"/>
    <property type="project" value="InterPro"/>
</dbReference>
<dbReference type="InterPro" id="IPR007219">
    <property type="entry name" value="XnlR_reg_dom"/>
</dbReference>